<name>A0A955KVF2_9BACT</name>
<dbReference type="InterPro" id="IPR046477">
    <property type="entry name" value="DUF6798"/>
</dbReference>
<feature type="non-terminal residue" evidence="3">
    <location>
        <position position="1"/>
    </location>
</feature>
<keyword evidence="1" id="KW-0472">Membrane</keyword>
<evidence type="ECO:0000313" key="4">
    <source>
        <dbReference type="Proteomes" id="UP000748332"/>
    </source>
</evidence>
<proteinExistence type="predicted"/>
<dbReference type="EMBL" id="JAGQLM010000027">
    <property type="protein sequence ID" value="MCA9374824.1"/>
    <property type="molecule type" value="Genomic_DNA"/>
</dbReference>
<feature type="transmembrane region" description="Helical" evidence="1">
    <location>
        <begin position="40"/>
        <end position="62"/>
    </location>
</feature>
<accession>A0A955KVF2</accession>
<dbReference type="AlphaFoldDB" id="A0A955KVF2"/>
<keyword evidence="1" id="KW-0812">Transmembrane</keyword>
<evidence type="ECO:0000313" key="3">
    <source>
        <dbReference type="EMBL" id="MCA9374824.1"/>
    </source>
</evidence>
<comment type="caution">
    <text evidence="3">The sequence shown here is derived from an EMBL/GenBank/DDBJ whole genome shotgun (WGS) entry which is preliminary data.</text>
</comment>
<sequence length="235" mass="27233">FNKLALIFVALNIMYFCGYFFVEVITLTPFVKLQLFRISILTDLLTKLIIIASSLIIIKKILKRVNLSVRQHKYILTVIVFTISGVLVGLKVPDLHSHINIYPVTASINQAAYQWVAENTSPDDVFLAPVGERNIRLQMNRAVAANFKQFVFKDNQVIEWYEEIKDFCGMEEPNCRGWACAEYCDSKFSAYSEEQLLTLGKKYHAEYLITTNPNLHKFDLVYKDTKYSIYKLNYE</sequence>
<reference evidence="3" key="2">
    <citation type="journal article" date="2021" name="Microbiome">
        <title>Successional dynamics and alternative stable states in a saline activated sludge microbial community over 9 years.</title>
        <authorList>
            <person name="Wang Y."/>
            <person name="Ye J."/>
            <person name="Ju F."/>
            <person name="Liu L."/>
            <person name="Boyd J.A."/>
            <person name="Deng Y."/>
            <person name="Parks D.H."/>
            <person name="Jiang X."/>
            <person name="Yin X."/>
            <person name="Woodcroft B.J."/>
            <person name="Tyson G.W."/>
            <person name="Hugenholtz P."/>
            <person name="Polz M.F."/>
            <person name="Zhang T."/>
        </authorList>
    </citation>
    <scope>NUCLEOTIDE SEQUENCE</scope>
    <source>
        <strain evidence="3">HKST-UBA16</strain>
    </source>
</reference>
<evidence type="ECO:0000256" key="1">
    <source>
        <dbReference type="SAM" id="Phobius"/>
    </source>
</evidence>
<evidence type="ECO:0000259" key="2">
    <source>
        <dbReference type="Pfam" id="PF20604"/>
    </source>
</evidence>
<dbReference type="Proteomes" id="UP000748332">
    <property type="component" value="Unassembled WGS sequence"/>
</dbReference>
<feature type="transmembrane region" description="Helical" evidence="1">
    <location>
        <begin position="6"/>
        <end position="28"/>
    </location>
</feature>
<reference evidence="3" key="1">
    <citation type="submission" date="2020-04" db="EMBL/GenBank/DDBJ databases">
        <authorList>
            <person name="Zhang T."/>
        </authorList>
    </citation>
    <scope>NUCLEOTIDE SEQUENCE</scope>
    <source>
        <strain evidence="3">HKST-UBA16</strain>
    </source>
</reference>
<dbReference type="Pfam" id="PF20604">
    <property type="entry name" value="DUF6798"/>
    <property type="match status" value="1"/>
</dbReference>
<keyword evidence="1" id="KW-1133">Transmembrane helix</keyword>
<feature type="domain" description="DUF6798" evidence="2">
    <location>
        <begin position="110"/>
        <end position="166"/>
    </location>
</feature>
<organism evidence="3 4">
    <name type="scientific">Candidatus Dojkabacteria bacterium</name>
    <dbReference type="NCBI Taxonomy" id="2099670"/>
    <lineage>
        <taxon>Bacteria</taxon>
        <taxon>Candidatus Dojkabacteria</taxon>
    </lineage>
</organism>
<protein>
    <recommendedName>
        <fullName evidence="2">DUF6798 domain-containing protein</fullName>
    </recommendedName>
</protein>
<feature type="transmembrane region" description="Helical" evidence="1">
    <location>
        <begin position="74"/>
        <end position="92"/>
    </location>
</feature>
<gene>
    <name evidence="3" type="ORF">KC622_00675</name>
</gene>